<comment type="subcellular location">
    <subcellularLocation>
        <location evidence="1">Cell membrane</location>
        <topology evidence="1">Lipid-anchor</topology>
        <topology evidence="1">GPI-anchor</topology>
    </subcellularLocation>
</comment>
<dbReference type="RefSeq" id="XP_004515744.1">
    <property type="nucleotide sequence ID" value="XM_004515687.3"/>
</dbReference>
<evidence type="ECO:0000256" key="7">
    <source>
        <dbReference type="ARBA" id="ARBA00023180"/>
    </source>
</evidence>
<organism evidence="12 13">
    <name type="scientific">Cicer arietinum</name>
    <name type="common">Chickpea</name>
    <name type="synonym">Garbanzo</name>
    <dbReference type="NCBI Taxonomy" id="3827"/>
    <lineage>
        <taxon>Eukaryota</taxon>
        <taxon>Viridiplantae</taxon>
        <taxon>Streptophyta</taxon>
        <taxon>Embryophyta</taxon>
        <taxon>Tracheophyta</taxon>
        <taxon>Spermatophyta</taxon>
        <taxon>Magnoliopsida</taxon>
        <taxon>eudicotyledons</taxon>
        <taxon>Gunneridae</taxon>
        <taxon>Pentapetalae</taxon>
        <taxon>rosids</taxon>
        <taxon>fabids</taxon>
        <taxon>Fabales</taxon>
        <taxon>Fabaceae</taxon>
        <taxon>Papilionoideae</taxon>
        <taxon>50 kb inversion clade</taxon>
        <taxon>NPAAA clade</taxon>
        <taxon>Hologalegina</taxon>
        <taxon>IRL clade</taxon>
        <taxon>Cicereae</taxon>
        <taxon>Cicer</taxon>
    </lineage>
</organism>
<dbReference type="Proteomes" id="UP000087171">
    <property type="component" value="Unplaced"/>
</dbReference>
<dbReference type="PANTHER" id="PTHR33044">
    <property type="entry name" value="BIFUNCTIONAL INHIBITOR/LIPID-TRANSFER PROTEIN/SEED STORAGE 2S ALBUMIN SUPERFAMILY PROTEIN-RELATED"/>
    <property type="match status" value="1"/>
</dbReference>
<evidence type="ECO:0000256" key="3">
    <source>
        <dbReference type="ARBA" id="ARBA00022475"/>
    </source>
</evidence>
<feature type="chain" id="PRO_5010193277" evidence="10">
    <location>
        <begin position="31"/>
        <end position="154"/>
    </location>
</feature>
<dbReference type="eggNOG" id="ENOG502S7AI">
    <property type="taxonomic scope" value="Eukaryota"/>
</dbReference>
<comment type="similarity">
    <text evidence="2">Belongs to the plant LTP family.</text>
</comment>
<dbReference type="STRING" id="3827.A0A1S2Z643"/>
<dbReference type="AlphaFoldDB" id="A0A1S2Z643"/>
<evidence type="ECO:0000256" key="5">
    <source>
        <dbReference type="ARBA" id="ARBA00022729"/>
    </source>
</evidence>
<evidence type="ECO:0000256" key="6">
    <source>
        <dbReference type="ARBA" id="ARBA00023157"/>
    </source>
</evidence>
<dbReference type="GO" id="GO:0005886">
    <property type="term" value="C:plasma membrane"/>
    <property type="evidence" value="ECO:0007669"/>
    <property type="project" value="UniProtKB-SubCell"/>
</dbReference>
<evidence type="ECO:0000313" key="13">
    <source>
        <dbReference type="RefSeq" id="XP_004515744.1"/>
    </source>
</evidence>
<dbReference type="Pfam" id="PF14368">
    <property type="entry name" value="LTP_2"/>
    <property type="match status" value="1"/>
</dbReference>
<evidence type="ECO:0000256" key="9">
    <source>
        <dbReference type="SAM" id="MobiDB-lite"/>
    </source>
</evidence>
<protein>
    <submittedName>
        <fullName evidence="13">Protein YLS3-like</fullName>
    </submittedName>
</protein>
<dbReference type="SUPFAM" id="SSF47699">
    <property type="entry name" value="Bifunctional inhibitor/lipid-transfer protein/seed storage 2S albumin"/>
    <property type="match status" value="1"/>
</dbReference>
<dbReference type="InterPro" id="IPR016140">
    <property type="entry name" value="Bifunc_inhib/LTP/seed_store"/>
</dbReference>
<keyword evidence="4" id="KW-0336">GPI-anchor</keyword>
<evidence type="ECO:0000313" key="12">
    <source>
        <dbReference type="Proteomes" id="UP000087171"/>
    </source>
</evidence>
<evidence type="ECO:0000256" key="10">
    <source>
        <dbReference type="SAM" id="SignalP"/>
    </source>
</evidence>
<proteinExistence type="inferred from homology"/>
<dbReference type="PaxDb" id="3827-XP_004515744.1"/>
<dbReference type="OrthoDB" id="690947at2759"/>
<accession>A0A1S2Z643</accession>
<dbReference type="InterPro" id="IPR043325">
    <property type="entry name" value="LTSS"/>
</dbReference>
<gene>
    <name evidence="13" type="primary">LOC101492529</name>
</gene>
<evidence type="ECO:0000256" key="2">
    <source>
        <dbReference type="ARBA" id="ARBA00009748"/>
    </source>
</evidence>
<dbReference type="GeneID" id="101492529"/>
<reference evidence="13" key="1">
    <citation type="submission" date="2025-08" db="UniProtKB">
        <authorList>
            <consortium name="RefSeq"/>
        </authorList>
    </citation>
    <scope>IDENTIFICATION</scope>
    <source>
        <tissue evidence="13">Etiolated seedlings</tissue>
    </source>
</reference>
<keyword evidence="12" id="KW-1185">Reference proteome</keyword>
<name>A0A1S2Z643_CICAR</name>
<dbReference type="KEGG" id="cam:101492529"/>
<evidence type="ECO:0000259" key="11">
    <source>
        <dbReference type="Pfam" id="PF14368"/>
    </source>
</evidence>
<keyword evidence="7" id="KW-0325">Glycoprotein</keyword>
<keyword evidence="6" id="KW-1015">Disulfide bond</keyword>
<dbReference type="GO" id="GO:0098552">
    <property type="term" value="C:side of membrane"/>
    <property type="evidence" value="ECO:0007669"/>
    <property type="project" value="UniProtKB-KW"/>
</dbReference>
<feature type="region of interest" description="Disordered" evidence="9">
    <location>
        <begin position="110"/>
        <end position="132"/>
    </location>
</feature>
<feature type="signal peptide" evidence="10">
    <location>
        <begin position="1"/>
        <end position="30"/>
    </location>
</feature>
<feature type="domain" description="Bifunctional inhibitor/plant lipid transfer protein/seed storage helical" evidence="11">
    <location>
        <begin position="21"/>
        <end position="109"/>
    </location>
</feature>
<keyword evidence="8" id="KW-0449">Lipoprotein</keyword>
<evidence type="ECO:0000256" key="8">
    <source>
        <dbReference type="ARBA" id="ARBA00023288"/>
    </source>
</evidence>
<dbReference type="CDD" id="cd00010">
    <property type="entry name" value="AAI_LTSS"/>
    <property type="match status" value="1"/>
</dbReference>
<keyword evidence="3" id="KW-1003">Cell membrane</keyword>
<sequence length="154" mass="16174">MDVRRRSTCMSSLIVVVGIVLMMMMNTTEGQTSDPPSCAAQLVPCADFLNSKKPPSSCCDPLKKTVETQLKCLCDLFYSPGFLQSLNINTTSALQLSRNCGVTTDLTTCKQGGSAPPPTAGAPPAKDGGDKGAAGRVSFTGFSSLLLLVSMLFN</sequence>
<dbReference type="InterPro" id="IPR036312">
    <property type="entry name" value="Bifun_inhib/LTP/seed_sf"/>
</dbReference>
<keyword evidence="5 10" id="KW-0732">Signal</keyword>
<dbReference type="Gene3D" id="1.10.110.10">
    <property type="entry name" value="Plant lipid-transfer and hydrophobic proteins"/>
    <property type="match status" value="1"/>
</dbReference>
<keyword evidence="4" id="KW-0472">Membrane</keyword>
<evidence type="ECO:0000256" key="1">
    <source>
        <dbReference type="ARBA" id="ARBA00004609"/>
    </source>
</evidence>
<evidence type="ECO:0000256" key="4">
    <source>
        <dbReference type="ARBA" id="ARBA00022622"/>
    </source>
</evidence>